<dbReference type="InterPro" id="IPR050935">
    <property type="entry name" value="Bromo_chromatin_reader"/>
</dbReference>
<dbReference type="Proteomes" id="UP000494163">
    <property type="component" value="Chromosome 2R"/>
</dbReference>
<dbReference type="GO" id="GO:0000785">
    <property type="term" value="C:chromatin"/>
    <property type="evidence" value="ECO:0007669"/>
    <property type="project" value="TreeGrafter"/>
</dbReference>
<evidence type="ECO:0000259" key="4">
    <source>
        <dbReference type="PROSITE" id="PS51525"/>
    </source>
</evidence>
<dbReference type="PRINTS" id="PR00503">
    <property type="entry name" value="BROMODOMAIN"/>
</dbReference>
<accession>A0A0M4ECB6</accession>
<protein>
    <submittedName>
        <fullName evidence="5">CG30417</fullName>
    </submittedName>
</protein>
<dbReference type="EMBL" id="CP012524">
    <property type="protein sequence ID" value="ALC41340.1"/>
    <property type="molecule type" value="Genomic_DNA"/>
</dbReference>
<dbReference type="Pfam" id="PF00439">
    <property type="entry name" value="Bromodomain"/>
    <property type="match status" value="1"/>
</dbReference>
<dbReference type="PROSITE" id="PS50014">
    <property type="entry name" value="BROMODOMAIN_2"/>
    <property type="match status" value="1"/>
</dbReference>
<organism evidence="5 6">
    <name type="scientific">Drosophila busckii</name>
    <name type="common">Fruit fly</name>
    <dbReference type="NCBI Taxonomy" id="30019"/>
    <lineage>
        <taxon>Eukaryota</taxon>
        <taxon>Metazoa</taxon>
        <taxon>Ecdysozoa</taxon>
        <taxon>Arthropoda</taxon>
        <taxon>Hexapoda</taxon>
        <taxon>Insecta</taxon>
        <taxon>Pterygota</taxon>
        <taxon>Neoptera</taxon>
        <taxon>Endopterygota</taxon>
        <taxon>Diptera</taxon>
        <taxon>Brachycera</taxon>
        <taxon>Muscomorpha</taxon>
        <taxon>Ephydroidea</taxon>
        <taxon>Drosophilidae</taxon>
        <taxon>Drosophila</taxon>
    </lineage>
</organism>
<dbReference type="InterPro" id="IPR027353">
    <property type="entry name" value="NET_dom"/>
</dbReference>
<dbReference type="GO" id="GO:0005634">
    <property type="term" value="C:nucleus"/>
    <property type="evidence" value="ECO:0007669"/>
    <property type="project" value="TreeGrafter"/>
</dbReference>
<sequence length="268" mass="30667">MTSLYPQQKVSPEISACKSIIRNLFSKRYKHLAWVFYEPIDADLLGLEDYNNTIMEPMDLSTIRRRLNSAFYKNPVDFARDVLLIFYNTYLYTKPGHLCYDMAKKLQLIFEQMYKRLVGEAQAPNNAVYVDSDSSIDAQLEEDEASSSSDTLEPYQESRVAQILDSTSLPKMPLPLQEAAATDASLLLPLSCDEDLELHIRMQQLDDITLLNVIHMIRQLEGLSFAYPSNELEFDVHSLKTHTKRSILAFMASKGVTGKRVPRLKKFV</sequence>
<keyword evidence="1 2" id="KW-0103">Bromodomain</keyword>
<dbReference type="STRING" id="30019.A0A0M4ECB6"/>
<reference evidence="5 6" key="1">
    <citation type="submission" date="2015-08" db="EMBL/GenBank/DDBJ databases">
        <title>Ancestral chromatin configuration constrains chromatin evolution on differentiating sex chromosomes in Drosophila.</title>
        <authorList>
            <person name="Zhou Q."/>
            <person name="Bachtrog D."/>
        </authorList>
    </citation>
    <scope>NUCLEOTIDE SEQUENCE [LARGE SCALE GENOMIC DNA]</scope>
    <source>
        <tissue evidence="5">Whole larvae</tissue>
    </source>
</reference>
<evidence type="ECO:0000313" key="6">
    <source>
        <dbReference type="Proteomes" id="UP000494163"/>
    </source>
</evidence>
<dbReference type="Gene3D" id="1.20.920.10">
    <property type="entry name" value="Bromodomain-like"/>
    <property type="match status" value="1"/>
</dbReference>
<feature type="domain" description="Bromo" evidence="3">
    <location>
        <begin position="28"/>
        <end position="100"/>
    </location>
</feature>
<dbReference type="PANTHER" id="PTHR22880">
    <property type="entry name" value="FALZ-RELATED BROMODOMAIN-CONTAINING PROTEINS"/>
    <property type="match status" value="1"/>
</dbReference>
<evidence type="ECO:0000256" key="2">
    <source>
        <dbReference type="PROSITE-ProRule" id="PRU00035"/>
    </source>
</evidence>
<dbReference type="PROSITE" id="PS51525">
    <property type="entry name" value="NET"/>
    <property type="match status" value="1"/>
</dbReference>
<dbReference type="PANTHER" id="PTHR22880:SF225">
    <property type="entry name" value="BROMODOMAIN-CONTAINING PROTEIN BET-1-RELATED"/>
    <property type="match status" value="1"/>
</dbReference>
<dbReference type="GO" id="GO:0006338">
    <property type="term" value="P:chromatin remodeling"/>
    <property type="evidence" value="ECO:0007669"/>
    <property type="project" value="TreeGrafter"/>
</dbReference>
<evidence type="ECO:0000313" key="5">
    <source>
        <dbReference type="EMBL" id="ALC41340.1"/>
    </source>
</evidence>
<dbReference type="Pfam" id="PF17035">
    <property type="entry name" value="BET"/>
    <property type="match status" value="1"/>
</dbReference>
<dbReference type="InterPro" id="IPR036427">
    <property type="entry name" value="Bromodomain-like_sf"/>
</dbReference>
<dbReference type="AlphaFoldDB" id="A0A0M4ECB6"/>
<dbReference type="SUPFAM" id="SSF47370">
    <property type="entry name" value="Bromodomain"/>
    <property type="match status" value="1"/>
</dbReference>
<dbReference type="SMART" id="SM00297">
    <property type="entry name" value="BROMO"/>
    <property type="match status" value="1"/>
</dbReference>
<gene>
    <name evidence="5" type="ORF">Dbus_chr2Rg919</name>
</gene>
<dbReference type="OrthoDB" id="21449at2759"/>
<keyword evidence="6" id="KW-1185">Reference proteome</keyword>
<dbReference type="GO" id="GO:0006355">
    <property type="term" value="P:regulation of DNA-templated transcription"/>
    <property type="evidence" value="ECO:0007669"/>
    <property type="project" value="TreeGrafter"/>
</dbReference>
<dbReference type="SMR" id="A0A0M4ECB6"/>
<name>A0A0M4ECB6_DROBS</name>
<feature type="domain" description="NET" evidence="4">
    <location>
        <begin position="180"/>
        <end position="262"/>
    </location>
</feature>
<proteinExistence type="predicted"/>
<evidence type="ECO:0000259" key="3">
    <source>
        <dbReference type="PROSITE" id="PS50014"/>
    </source>
</evidence>
<evidence type="ECO:0000256" key="1">
    <source>
        <dbReference type="ARBA" id="ARBA00023117"/>
    </source>
</evidence>
<dbReference type="InterPro" id="IPR001487">
    <property type="entry name" value="Bromodomain"/>
</dbReference>
<dbReference type="OMA" id="WVFYEPL"/>